<keyword evidence="4" id="KW-1185">Reference proteome</keyword>
<dbReference type="NCBIfam" id="TIGR04519">
    <property type="entry name" value="MoCo_extend_TAT"/>
    <property type="match status" value="1"/>
</dbReference>
<reference evidence="3 4" key="1">
    <citation type="submission" date="2019-02" db="EMBL/GenBank/DDBJ databases">
        <title>Deep-cultivation of Planctomycetes and their phenomic and genomic characterization uncovers novel biology.</title>
        <authorList>
            <person name="Wiegand S."/>
            <person name="Jogler M."/>
            <person name="Boedeker C."/>
            <person name="Pinto D."/>
            <person name="Vollmers J."/>
            <person name="Rivas-Marin E."/>
            <person name="Kohn T."/>
            <person name="Peeters S.H."/>
            <person name="Heuer A."/>
            <person name="Rast P."/>
            <person name="Oberbeckmann S."/>
            <person name="Bunk B."/>
            <person name="Jeske O."/>
            <person name="Meyerdierks A."/>
            <person name="Storesund J.E."/>
            <person name="Kallscheuer N."/>
            <person name="Luecker S."/>
            <person name="Lage O.M."/>
            <person name="Pohl T."/>
            <person name="Merkel B.J."/>
            <person name="Hornburger P."/>
            <person name="Mueller R.-W."/>
            <person name="Bruemmer F."/>
            <person name="Labrenz M."/>
            <person name="Spormann A.M."/>
            <person name="Op Den Camp H."/>
            <person name="Overmann J."/>
            <person name="Amann R."/>
            <person name="Jetten M.S.M."/>
            <person name="Mascher T."/>
            <person name="Medema M.H."/>
            <person name="Devos D.P."/>
            <person name="Kaster A.-K."/>
            <person name="Ovreas L."/>
            <person name="Rohde M."/>
            <person name="Galperin M.Y."/>
            <person name="Jogler C."/>
        </authorList>
    </citation>
    <scope>NUCLEOTIDE SEQUENCE [LARGE SCALE GENOMIC DNA]</scope>
    <source>
        <strain evidence="3 4">KOR34</strain>
    </source>
</reference>
<evidence type="ECO:0000256" key="1">
    <source>
        <dbReference type="SAM" id="MobiDB-lite"/>
    </source>
</evidence>
<dbReference type="PANTHER" id="PTHR42783">
    <property type="entry name" value="GLUTAMATE SYNTHASE [NADPH] SMALL CHAIN"/>
    <property type="match status" value="1"/>
</dbReference>
<dbReference type="InterPro" id="IPR009010">
    <property type="entry name" value="Asp_de-COase-like_dom_sf"/>
</dbReference>
<name>A0A5C5VH14_9BACT</name>
<feature type="region of interest" description="Disordered" evidence="1">
    <location>
        <begin position="1"/>
        <end position="20"/>
    </location>
</feature>
<dbReference type="Proteomes" id="UP000316714">
    <property type="component" value="Unassembled WGS sequence"/>
</dbReference>
<protein>
    <submittedName>
        <fullName evidence="3">Tetrathionate reductase subunit B</fullName>
    </submittedName>
</protein>
<dbReference type="InterPro" id="IPR030948">
    <property type="entry name" value="TAT_var_transloc_signal_dom"/>
</dbReference>
<dbReference type="Gene3D" id="3.30.2070.10">
    <property type="entry name" value="Formate dehydrogenase/DMSO reductase"/>
    <property type="match status" value="1"/>
</dbReference>
<feature type="compositionally biased region" description="Basic and acidic residues" evidence="1">
    <location>
        <begin position="1093"/>
        <end position="1103"/>
    </location>
</feature>
<dbReference type="InterPro" id="IPR017896">
    <property type="entry name" value="4Fe4S_Fe-S-bd"/>
</dbReference>
<dbReference type="PANTHER" id="PTHR42783:SF3">
    <property type="entry name" value="GLUTAMATE SYNTHASE [NADPH] SMALL CHAIN-RELATED"/>
    <property type="match status" value="1"/>
</dbReference>
<evidence type="ECO:0000259" key="2">
    <source>
        <dbReference type="PROSITE" id="PS51379"/>
    </source>
</evidence>
<proteinExistence type="predicted"/>
<dbReference type="CDD" id="cd02784">
    <property type="entry name" value="MopB_CT_PHLH"/>
    <property type="match status" value="1"/>
</dbReference>
<feature type="compositionally biased region" description="Basic and acidic residues" evidence="1">
    <location>
        <begin position="1066"/>
        <end position="1082"/>
    </location>
</feature>
<sequence length="1103" mass="119386">MSEATTQTRTSSPKSGPSKYWRSIDELQQTPEFLEFVHREFPQAADEIPAGVSRRRWMQLMSASFALAAVQGCRWKTETIATFSDRPEGYVPGSITKYATNIDWAGAPRHLLVSCYDGRPIKVDGNPNHPASRGGSDSFSQAATLSLYDPDRQQQPIDRSGKEAQGVDWADVESRLGELATKLGEGGGASLAVLKQPTSSLSIDAALKSLLEKFPQAKLYEYAPISREAELAGAELAFGERVRTRYSLADAKVIACFDCDLLKDDPESIALSADYAEGRDPDGEMNRLYCVESQFSMTGGCADHRLPLKSSAVPAALSKLLALVESGEVTVPAIAEDAKSPTEDQFLAALAQDLLAHKGAGVVAVGGCQSAESFALAHKINAALENAGQTVLYSAEPQGAAEVKPLADLAGEIAARRIDTLVILGGNPIYDAPVDLDFAKRLGEVETSIHLSPYDDETSQACTWSLPETHPFESWGDTRAWDGTVCVQQPLIEPLLGGKSALELLCLMAGVEESPREFVRAAVADQAGGLDDAGWEQLVHDGYLADSAAEAASPGVQDFEFEPAAAGEMEVVLTVSESTYDGRLANNGWLQETPDFITKLTWDNAALINPETAKSLNVGQGQMVTVTVGERSLELPVFIQPGQAKNSIGVALGYGRKAAGRVGGLLNESGGAVQGLFPNGIYGTWVPISAAPVGFDAYQLRTTDGARVLTDGVSVKGASGKYTLATTQDHHAIDVGGLEAITERSFEFIREASQDFYKEHPKFAQEMGHHIATENLWKEPSFTRESDAGDISPDRYKSTTGNAWGMAIDLNKCVGCNACSVACQAENNVPVVGKDMVSRGREMHWIRIDRYFRSHDGEFSESPTVVHQPVACQQCETAPCEQVCPVAATIHSAEGLNDMVYNRCIGTRYCANNCPFKVRRFNYFHYNWELEREDWPAGKINESKVNANRELQRLVMNPEVTVRHRGVMEKCTYCTQRISAARIEAKVEGRSMADGDVVVACQEACSTNAITFGDLNDENSKVAQAHASGRAYGMLDGLHLRPRTQYLARIRNPHPALKQFQPPNPEIHHGGHGDDHHDEGGHGEAGQGEDGAEQDHAEANHTA</sequence>
<dbReference type="Gene3D" id="3.30.200.210">
    <property type="match status" value="1"/>
</dbReference>
<dbReference type="Gene3D" id="2.40.40.20">
    <property type="match status" value="1"/>
</dbReference>
<feature type="domain" description="4Fe-4S ferredoxin-type" evidence="2">
    <location>
        <begin position="804"/>
        <end position="834"/>
    </location>
</feature>
<dbReference type="RefSeq" id="WP_146564289.1">
    <property type="nucleotide sequence ID" value="NZ_SIHJ01000001.1"/>
</dbReference>
<dbReference type="SUPFAM" id="SSF50692">
    <property type="entry name" value="ADC-like"/>
    <property type="match status" value="1"/>
</dbReference>
<dbReference type="AlphaFoldDB" id="A0A5C5VH14"/>
<dbReference type="CDD" id="cd10551">
    <property type="entry name" value="PsrB"/>
    <property type="match status" value="1"/>
</dbReference>
<dbReference type="Pfam" id="PF12838">
    <property type="entry name" value="Fer4_7"/>
    <property type="match status" value="1"/>
</dbReference>
<dbReference type="Gene3D" id="3.40.50.740">
    <property type="match status" value="1"/>
</dbReference>
<dbReference type="Gene3D" id="3.30.70.20">
    <property type="match status" value="2"/>
</dbReference>
<accession>A0A5C5VH14</accession>
<gene>
    <name evidence="3" type="primary">ttrB</name>
    <name evidence="3" type="ORF">KOR34_18970</name>
</gene>
<dbReference type="EMBL" id="SIHJ01000001">
    <property type="protein sequence ID" value="TWT36952.1"/>
    <property type="molecule type" value="Genomic_DNA"/>
</dbReference>
<organism evidence="3 4">
    <name type="scientific">Posidoniimonas corsicana</name>
    <dbReference type="NCBI Taxonomy" id="1938618"/>
    <lineage>
        <taxon>Bacteria</taxon>
        <taxon>Pseudomonadati</taxon>
        <taxon>Planctomycetota</taxon>
        <taxon>Planctomycetia</taxon>
        <taxon>Pirellulales</taxon>
        <taxon>Lacipirellulaceae</taxon>
        <taxon>Posidoniimonas</taxon>
    </lineage>
</organism>
<evidence type="ECO:0000313" key="4">
    <source>
        <dbReference type="Proteomes" id="UP000316714"/>
    </source>
</evidence>
<dbReference type="SUPFAM" id="SSF53706">
    <property type="entry name" value="Formate dehydrogenase/DMSO reductase, domains 1-3"/>
    <property type="match status" value="1"/>
</dbReference>
<dbReference type="OrthoDB" id="9779457at2"/>
<comment type="caution">
    <text evidence="3">The sequence shown here is derived from an EMBL/GenBank/DDBJ whole genome shotgun (WGS) entry which is preliminary data.</text>
</comment>
<dbReference type="SUPFAM" id="SSF54862">
    <property type="entry name" value="4Fe-4S ferredoxins"/>
    <property type="match status" value="1"/>
</dbReference>
<feature type="region of interest" description="Disordered" evidence="1">
    <location>
        <begin position="1055"/>
        <end position="1103"/>
    </location>
</feature>
<evidence type="ECO:0000313" key="3">
    <source>
        <dbReference type="EMBL" id="TWT36952.1"/>
    </source>
</evidence>
<feature type="compositionally biased region" description="Polar residues" evidence="1">
    <location>
        <begin position="1"/>
        <end position="15"/>
    </location>
</feature>
<dbReference type="PROSITE" id="PS51379">
    <property type="entry name" value="4FE4S_FER_2"/>
    <property type="match status" value="1"/>
</dbReference>